<comment type="caution">
    <text evidence="1">The sequence shown here is derived from an EMBL/GenBank/DDBJ whole genome shotgun (WGS) entry which is preliminary data.</text>
</comment>
<gene>
    <name evidence="1" type="ORF">K3174_06225</name>
</gene>
<organism evidence="1 2">
    <name type="scientific">Qipengyuania qiaonensis</name>
    <dbReference type="NCBI Taxonomy" id="2867240"/>
    <lineage>
        <taxon>Bacteria</taxon>
        <taxon>Pseudomonadati</taxon>
        <taxon>Pseudomonadota</taxon>
        <taxon>Alphaproteobacteria</taxon>
        <taxon>Sphingomonadales</taxon>
        <taxon>Erythrobacteraceae</taxon>
        <taxon>Qipengyuania</taxon>
    </lineage>
</organism>
<evidence type="ECO:0000313" key="1">
    <source>
        <dbReference type="EMBL" id="MBX7482120.1"/>
    </source>
</evidence>
<name>A0ABS7J459_9SPHN</name>
<dbReference type="Proteomes" id="UP000755104">
    <property type="component" value="Unassembled WGS sequence"/>
</dbReference>
<reference evidence="1 2" key="1">
    <citation type="submission" date="2021-08" db="EMBL/GenBank/DDBJ databases">
        <title>Comparative Genomics Analysis of the Genus Qipengyuania Reveals Extensive Genetic Diversity and Metabolic Versatility, Including the Description of Fifteen Novel Species.</title>
        <authorList>
            <person name="Liu Y."/>
        </authorList>
    </citation>
    <scope>NUCLEOTIDE SEQUENCE [LARGE SCALE GENOMIC DNA]</scope>
    <source>
        <strain evidence="1 2">6D47A</strain>
    </source>
</reference>
<proteinExistence type="predicted"/>
<evidence type="ECO:0000313" key="2">
    <source>
        <dbReference type="Proteomes" id="UP000755104"/>
    </source>
</evidence>
<sequence length="56" mass="5936">MSKSHLPASFAGVDGMAGSGMQQYTCKPLIRQAVAGRWCDDPAGTSARTAFNRADF</sequence>
<protein>
    <submittedName>
        <fullName evidence="1">Uncharacterized protein</fullName>
    </submittedName>
</protein>
<dbReference type="EMBL" id="JAIGNO010000003">
    <property type="protein sequence ID" value="MBX7482120.1"/>
    <property type="molecule type" value="Genomic_DNA"/>
</dbReference>
<keyword evidence="2" id="KW-1185">Reference proteome</keyword>
<accession>A0ABS7J459</accession>